<dbReference type="RefSeq" id="WP_054554041.1">
    <property type="nucleotide sequence ID" value="NZ_JAQPZS010000036.1"/>
</dbReference>
<organism evidence="2 4">
    <name type="scientific">Pseudoalteromonas lipolytica</name>
    <dbReference type="NCBI Taxonomy" id="570156"/>
    <lineage>
        <taxon>Bacteria</taxon>
        <taxon>Pseudomonadati</taxon>
        <taxon>Pseudomonadota</taxon>
        <taxon>Gammaproteobacteria</taxon>
        <taxon>Alteromonadales</taxon>
        <taxon>Pseudoalteromonadaceae</taxon>
        <taxon>Pseudoalteromonas</taxon>
    </lineage>
</organism>
<protein>
    <submittedName>
        <fullName evidence="2">Uncharacterized protein</fullName>
    </submittedName>
</protein>
<dbReference type="EMBL" id="LJTC01000011">
    <property type="protein sequence ID" value="KPM82515.1"/>
    <property type="molecule type" value="Genomic_DNA"/>
</dbReference>
<dbReference type="Proteomes" id="UP001377972">
    <property type="component" value="Unassembled WGS sequence"/>
</dbReference>
<feature type="transmembrane region" description="Helical" evidence="1">
    <location>
        <begin position="38"/>
        <end position="60"/>
    </location>
</feature>
<keyword evidence="1" id="KW-0812">Transmembrane</keyword>
<feature type="transmembrane region" description="Helical" evidence="1">
    <location>
        <begin position="12"/>
        <end position="32"/>
    </location>
</feature>
<proteinExistence type="predicted"/>
<sequence length="103" mass="12024">MFFNDEQKRKVELYALIYVAVFLLPFPISLHFAELAKIGGILLWLIASVAYMVAYLRVVSELPKKDRVLVTWNQSTYLPQVIFKVAPVLIFMLVWLILSTVWY</sequence>
<dbReference type="AlphaFoldDB" id="A0A0P7E5M4"/>
<dbReference type="Proteomes" id="UP000050378">
    <property type="component" value="Unassembled WGS sequence"/>
</dbReference>
<evidence type="ECO:0000313" key="5">
    <source>
        <dbReference type="Proteomes" id="UP001377972"/>
    </source>
</evidence>
<evidence type="ECO:0000313" key="3">
    <source>
        <dbReference type="EMBL" id="MEJ6498566.1"/>
    </source>
</evidence>
<keyword evidence="1" id="KW-0472">Membrane</keyword>
<comment type="caution">
    <text evidence="2">The sequence shown here is derived from an EMBL/GenBank/DDBJ whole genome shotgun (WGS) entry which is preliminary data.</text>
</comment>
<keyword evidence="1" id="KW-1133">Transmembrane helix</keyword>
<evidence type="ECO:0000313" key="4">
    <source>
        <dbReference type="Proteomes" id="UP000050378"/>
    </source>
</evidence>
<gene>
    <name evidence="2" type="ORF">AOG27_16175</name>
    <name evidence="3" type="ORF">PQI24_21295</name>
</gene>
<accession>A0A0P7E5M4</accession>
<feature type="transmembrane region" description="Helical" evidence="1">
    <location>
        <begin position="81"/>
        <end position="102"/>
    </location>
</feature>
<evidence type="ECO:0000313" key="2">
    <source>
        <dbReference type="EMBL" id="KPM82515.1"/>
    </source>
</evidence>
<reference evidence="2 4" key="1">
    <citation type="submission" date="2015-09" db="EMBL/GenBank/DDBJ databases">
        <title>Draft Genome Sequence of Pseudoalteromonas lipolytica UCD-48B.</title>
        <authorList>
            <person name="Krusor M."/>
            <person name="Coil D.A."/>
            <person name="Lang J.M."/>
            <person name="Eisen J.A."/>
            <person name="Alexiev A."/>
        </authorList>
    </citation>
    <scope>NUCLEOTIDE SEQUENCE [LARGE SCALE GENOMIC DNA]</scope>
    <source>
        <strain evidence="2 4">UCD-48B</strain>
    </source>
</reference>
<name>A0A0P7E5M4_9GAMM</name>
<evidence type="ECO:0000256" key="1">
    <source>
        <dbReference type="SAM" id="Phobius"/>
    </source>
</evidence>
<keyword evidence="5" id="KW-1185">Reference proteome</keyword>
<dbReference type="EMBL" id="JAQPZS010000036">
    <property type="protein sequence ID" value="MEJ6498566.1"/>
    <property type="molecule type" value="Genomic_DNA"/>
</dbReference>
<dbReference type="PATRIC" id="fig|570156.3.peg.1160"/>
<dbReference type="OrthoDB" id="9886415at2"/>
<reference evidence="3 5" key="2">
    <citation type="submission" date="2023-01" db="EMBL/GenBank/DDBJ databases">
        <title>Trichodesmium-associated heterotrophic epibiont bacteria.</title>
        <authorList>
            <person name="Cleveland C.S."/>
            <person name="Webb E.A."/>
        </authorList>
    </citation>
    <scope>NUCLEOTIDE SEQUENCE [LARGE SCALE GENOMIC DNA]</scope>
    <source>
        <strain evidence="3 5">USCH2</strain>
    </source>
</reference>